<dbReference type="PANTHER" id="PTHR42059">
    <property type="entry name" value="TNT DOMAIN-CONTAINING PROTEIN"/>
    <property type="match status" value="1"/>
</dbReference>
<feature type="region of interest" description="Disordered" evidence="1">
    <location>
        <begin position="504"/>
        <end position="532"/>
    </location>
</feature>
<dbReference type="InterPro" id="IPR025331">
    <property type="entry name" value="TNT"/>
</dbReference>
<dbReference type="EMBL" id="CP113836">
    <property type="protein sequence ID" value="WAL64940.1"/>
    <property type="molecule type" value="Genomic_DNA"/>
</dbReference>
<feature type="region of interest" description="Disordered" evidence="1">
    <location>
        <begin position="462"/>
        <end position="490"/>
    </location>
</feature>
<feature type="domain" description="TNT" evidence="2">
    <location>
        <begin position="569"/>
        <end position="654"/>
    </location>
</feature>
<feature type="domain" description="Outer membrane channel protein CpnT-like N-terminal" evidence="3">
    <location>
        <begin position="10"/>
        <end position="115"/>
    </location>
</feature>
<feature type="region of interest" description="Disordered" evidence="1">
    <location>
        <begin position="300"/>
        <end position="325"/>
    </location>
</feature>
<feature type="region of interest" description="Disordered" evidence="1">
    <location>
        <begin position="383"/>
        <end position="434"/>
    </location>
</feature>
<feature type="region of interest" description="Disordered" evidence="1">
    <location>
        <begin position="240"/>
        <end position="284"/>
    </location>
</feature>
<evidence type="ECO:0000259" key="2">
    <source>
        <dbReference type="Pfam" id="PF14021"/>
    </source>
</evidence>
<dbReference type="PANTHER" id="PTHR42059:SF1">
    <property type="entry name" value="TNT DOMAIN-CONTAINING PROTEIN"/>
    <property type="match status" value="1"/>
</dbReference>
<gene>
    <name evidence="4" type="ORF">ORV05_29040</name>
</gene>
<dbReference type="InterPro" id="IPR053024">
    <property type="entry name" value="Fungal_surface_NADase"/>
</dbReference>
<dbReference type="RefSeq" id="WP_268755157.1">
    <property type="nucleotide sequence ID" value="NZ_CP113836.1"/>
</dbReference>
<organism evidence="4 5">
    <name type="scientific">Amycolatopsis cynarae</name>
    <dbReference type="NCBI Taxonomy" id="2995223"/>
    <lineage>
        <taxon>Bacteria</taxon>
        <taxon>Bacillati</taxon>
        <taxon>Actinomycetota</taxon>
        <taxon>Actinomycetes</taxon>
        <taxon>Pseudonocardiales</taxon>
        <taxon>Pseudonocardiaceae</taxon>
        <taxon>Amycolatopsis</taxon>
    </lineage>
</organism>
<feature type="compositionally biased region" description="Pro residues" evidence="1">
    <location>
        <begin position="383"/>
        <end position="398"/>
    </location>
</feature>
<sequence length="660" mass="67564">MGIELPEELAGIAAETGLSWPRADEDKLREQAKAWRTAQDGLTALAAEADRSATRALGPLSGPSAEAAAARWAEFVHPDHGRLTVAARGAGEAADRLERAAEEIGATKVEMVRRLTEAAKNRDAAHGAAAAGHPAALLGLDTVLRGTTANLSSLTNGLVQRVGGAAATAGGPPDPMGGPHPGARSPRGQLGLLSAATGLPVSLLSTVDKVTAGAAGAVAVVSAVPEAPVVPVQPSLGVPPVPAEPSAPGLPSLGQPPGATPLPLEPAGSTVDEVAGPEAGTGPLRLPAAPSTYGGLLHSGGFDDVPTPPSGTLAPHAPGATVAAGFSEGGPSVLSVPPAPSLVPPPIAGPQPLAAPQPVVAPQPSYPAPAPFAPFAPPAAVPGPAPAVPPRPGHPAPAPQSRSEAPPAAPPPAQPQHPRGPRHPRPQPPLGAPRQERESIVALFLVHIFPLGHLPVASARPARQLPVPPPEADFAPGLRFPPHDHPHSGLLESSEAWEKVRDGYARLPTPPGEPPAELTEDHRPLGGLSERDWERRFQVGSRGGVPEYAWPPAEVFPEGGTAPGEPELLPEGVLLDRFGGIGGRVFAPDGTPFARRSLPPALLSAGYRRYRVLREVPMWRAESAPWFGQPGGGTRYRAVYSADELVSMGYLADVTFEEEE</sequence>
<evidence type="ECO:0000256" key="1">
    <source>
        <dbReference type="SAM" id="MobiDB-lite"/>
    </source>
</evidence>
<feature type="region of interest" description="Disordered" evidence="1">
    <location>
        <begin position="164"/>
        <end position="189"/>
    </location>
</feature>
<evidence type="ECO:0000313" key="4">
    <source>
        <dbReference type="EMBL" id="WAL64940.1"/>
    </source>
</evidence>
<evidence type="ECO:0000259" key="3">
    <source>
        <dbReference type="Pfam" id="PF25547"/>
    </source>
</evidence>
<dbReference type="Pfam" id="PF14021">
    <property type="entry name" value="TNT"/>
    <property type="match status" value="1"/>
</dbReference>
<dbReference type="Pfam" id="PF25547">
    <property type="entry name" value="WXG100_2"/>
    <property type="match status" value="1"/>
</dbReference>
<dbReference type="PRINTS" id="PR01217">
    <property type="entry name" value="PRICHEXTENSN"/>
</dbReference>
<accession>A0ABY7AZ03</accession>
<protein>
    <submittedName>
        <fullName evidence="4">TNT domain-containing protein</fullName>
    </submittedName>
</protein>
<proteinExistence type="predicted"/>
<dbReference type="Proteomes" id="UP001163203">
    <property type="component" value="Chromosome"/>
</dbReference>
<keyword evidence="5" id="KW-1185">Reference proteome</keyword>
<evidence type="ECO:0000313" key="5">
    <source>
        <dbReference type="Proteomes" id="UP001163203"/>
    </source>
</evidence>
<name>A0ABY7AZ03_9PSEU</name>
<dbReference type="InterPro" id="IPR057746">
    <property type="entry name" value="CpnT-like_N"/>
</dbReference>
<feature type="compositionally biased region" description="Basic and acidic residues" evidence="1">
    <location>
        <begin position="519"/>
        <end position="532"/>
    </location>
</feature>
<reference evidence="4" key="1">
    <citation type="submission" date="2022-11" db="EMBL/GenBank/DDBJ databases">
        <authorList>
            <person name="Mo P."/>
        </authorList>
    </citation>
    <scope>NUCLEOTIDE SEQUENCE</scope>
    <source>
        <strain evidence="4">HUAS 11-8</strain>
    </source>
</reference>